<feature type="transmembrane region" description="Helical" evidence="1">
    <location>
        <begin position="18"/>
        <end position="41"/>
    </location>
</feature>
<evidence type="ECO:0000313" key="2">
    <source>
        <dbReference type="EMBL" id="MCC4309282.1"/>
    </source>
</evidence>
<evidence type="ECO:0000256" key="1">
    <source>
        <dbReference type="SAM" id="Phobius"/>
    </source>
</evidence>
<gene>
    <name evidence="2" type="ORF">LL252_11935</name>
</gene>
<comment type="caution">
    <text evidence="2">The sequence shown here is derived from an EMBL/GenBank/DDBJ whole genome shotgun (WGS) entry which is preliminary data.</text>
</comment>
<protein>
    <submittedName>
        <fullName evidence="2">Uncharacterized protein</fullName>
    </submittedName>
</protein>
<keyword evidence="1" id="KW-0812">Transmembrane</keyword>
<keyword evidence="1" id="KW-0472">Membrane</keyword>
<dbReference type="RefSeq" id="WP_228234163.1">
    <property type="nucleotide sequence ID" value="NZ_ARXL01000115.1"/>
</dbReference>
<proteinExistence type="predicted"/>
<dbReference type="EMBL" id="JAJGNA010000014">
    <property type="protein sequence ID" value="MCC4309282.1"/>
    <property type="molecule type" value="Genomic_DNA"/>
</dbReference>
<sequence>MIRDPGYETRDVAPRVPLIAGLAVAAFLLLVLALIAAGFALRGGGGGAPSVGGFAELPLTDDRTPYLQGAPGRDLARLRAISEAGLHDYGWVDRDAGIVHLPIERAMDLYARRHGDREADHE</sequence>
<evidence type="ECO:0000313" key="3">
    <source>
        <dbReference type="Proteomes" id="UP001108027"/>
    </source>
</evidence>
<dbReference type="Proteomes" id="UP001108027">
    <property type="component" value="Unassembled WGS sequence"/>
</dbReference>
<keyword evidence="3" id="KW-1185">Reference proteome</keyword>
<organism evidence="2 3">
    <name type="scientific">Alloalcanivorax marinus</name>
    <dbReference type="NCBI Taxonomy" id="1177169"/>
    <lineage>
        <taxon>Bacteria</taxon>
        <taxon>Pseudomonadati</taxon>
        <taxon>Pseudomonadota</taxon>
        <taxon>Gammaproteobacteria</taxon>
        <taxon>Oceanospirillales</taxon>
        <taxon>Alcanivoracaceae</taxon>
        <taxon>Alloalcanivorax</taxon>
    </lineage>
</organism>
<name>A0A9Q3ULP8_9GAMM</name>
<dbReference type="AlphaFoldDB" id="A0A9Q3ULP8"/>
<accession>A0A9Q3ULP8</accession>
<keyword evidence="1" id="KW-1133">Transmembrane helix</keyword>
<reference evidence="2" key="1">
    <citation type="submission" date="2021-10" db="EMBL/GenBank/DDBJ databases">
        <title>The diversity and Nitrogen Metabolism of Culturable Nitrate-Utilizing Bacteria Within the Oxygen Minimum Zone of the Changjiang (Yangtze River)Estuary.</title>
        <authorList>
            <person name="Zhang D."/>
            <person name="Zheng J."/>
            <person name="Liu S."/>
            <person name="He W."/>
        </authorList>
    </citation>
    <scope>NUCLEOTIDE SEQUENCE</scope>
    <source>
        <strain evidence="2">FXH-223</strain>
    </source>
</reference>